<accession>A0A9D9N0B6</accession>
<keyword evidence="2" id="KW-0812">Transmembrane</keyword>
<comment type="caution">
    <text evidence="3">The sequence shown here is derived from an EMBL/GenBank/DDBJ whole genome shotgun (WGS) entry which is preliminary data.</text>
</comment>
<evidence type="ECO:0000313" key="4">
    <source>
        <dbReference type="Proteomes" id="UP000823617"/>
    </source>
</evidence>
<protein>
    <recommendedName>
        <fullName evidence="5">Chromosome segregation protein SMC</fullName>
    </recommendedName>
</protein>
<dbReference type="Gene3D" id="1.10.287.1490">
    <property type="match status" value="1"/>
</dbReference>
<gene>
    <name evidence="3" type="ORF">IAC08_04655</name>
</gene>
<evidence type="ECO:0000313" key="3">
    <source>
        <dbReference type="EMBL" id="MBO8455675.1"/>
    </source>
</evidence>
<feature type="coiled-coil region" evidence="1">
    <location>
        <begin position="127"/>
        <end position="168"/>
    </location>
</feature>
<name>A0A9D9N0B6_9BACT</name>
<dbReference type="Proteomes" id="UP000823617">
    <property type="component" value="Unassembled WGS sequence"/>
</dbReference>
<evidence type="ECO:0000256" key="1">
    <source>
        <dbReference type="SAM" id="Coils"/>
    </source>
</evidence>
<proteinExistence type="predicted"/>
<keyword evidence="1" id="KW-0175">Coiled coil</keyword>
<reference evidence="3" key="1">
    <citation type="submission" date="2020-10" db="EMBL/GenBank/DDBJ databases">
        <authorList>
            <person name="Gilroy R."/>
        </authorList>
    </citation>
    <scope>NUCLEOTIDE SEQUENCE</scope>
    <source>
        <strain evidence="3">B1-3475</strain>
    </source>
</reference>
<keyword evidence="2" id="KW-0472">Membrane</keyword>
<feature type="coiled-coil region" evidence="1">
    <location>
        <begin position="46"/>
        <end position="101"/>
    </location>
</feature>
<evidence type="ECO:0000256" key="2">
    <source>
        <dbReference type="SAM" id="Phobius"/>
    </source>
</evidence>
<dbReference type="AlphaFoldDB" id="A0A9D9N0B6"/>
<dbReference type="EMBL" id="JADIMK010000045">
    <property type="protein sequence ID" value="MBO8455675.1"/>
    <property type="molecule type" value="Genomic_DNA"/>
</dbReference>
<evidence type="ECO:0008006" key="5">
    <source>
        <dbReference type="Google" id="ProtNLM"/>
    </source>
</evidence>
<organism evidence="3 4">
    <name type="scientific">Candidatus Cryptobacteroides intestinigallinarum</name>
    <dbReference type="NCBI Taxonomy" id="2840767"/>
    <lineage>
        <taxon>Bacteria</taxon>
        <taxon>Pseudomonadati</taxon>
        <taxon>Bacteroidota</taxon>
        <taxon>Bacteroidia</taxon>
        <taxon>Bacteroidales</taxon>
        <taxon>Candidatus Cryptobacteroides</taxon>
    </lineage>
</organism>
<keyword evidence="2" id="KW-1133">Transmembrane helix</keyword>
<reference evidence="3" key="2">
    <citation type="journal article" date="2021" name="PeerJ">
        <title>Extensive microbial diversity within the chicken gut microbiome revealed by metagenomics and culture.</title>
        <authorList>
            <person name="Gilroy R."/>
            <person name="Ravi A."/>
            <person name="Getino M."/>
            <person name="Pursley I."/>
            <person name="Horton D.L."/>
            <person name="Alikhan N.F."/>
            <person name="Baker D."/>
            <person name="Gharbi K."/>
            <person name="Hall N."/>
            <person name="Watson M."/>
            <person name="Adriaenssens E.M."/>
            <person name="Foster-Nyarko E."/>
            <person name="Jarju S."/>
            <person name="Secka A."/>
            <person name="Antonio M."/>
            <person name="Oren A."/>
            <person name="Chaudhuri R.R."/>
            <person name="La Ragione R."/>
            <person name="Hildebrand F."/>
            <person name="Pallen M.J."/>
        </authorList>
    </citation>
    <scope>NUCLEOTIDE SEQUENCE</scope>
    <source>
        <strain evidence="3">B1-3475</strain>
    </source>
</reference>
<feature type="transmembrane region" description="Helical" evidence="2">
    <location>
        <begin position="20"/>
        <end position="40"/>
    </location>
</feature>
<sequence>MEDNKTAGTRGTGDQTAKKAMYVLVAVAVILAAALAYIWFQKSSIVNELNLEKEDLTAQMIALKNDYASLSSDYDSINMQLDSSREEVSQLIERIKKTDATNRTKIRQYEKELGTLRSIMRNYIVQIDSLNTLNKKLTADAAAARKEAAESRRQTEELSKTVEDLSGQVAAGSVIKGRGIRLDAYNSSNKVTDRSSRVVRLMTTLSLVENDLAPKGPIRVYIRVKGPDGILLTNGEQRTFDFNGEPLICSASREVDYQGAEVEMSIYLNGISDYVKGIYTVDVYTEQALLGSAELMLR</sequence>